<evidence type="ECO:0000313" key="2">
    <source>
        <dbReference type="Proteomes" id="UP000593970"/>
    </source>
</evidence>
<dbReference type="AlphaFoldDB" id="A0AA92K5Z8"/>
<accession>A0AA92K5Z8</accession>
<geneLocation type="plasmid" evidence="1 2">
    <name>pUW774mp</name>
</geneLocation>
<protein>
    <submittedName>
        <fullName evidence="1">Uncharacterized protein</fullName>
    </submittedName>
</protein>
<sequence length="108" mass="12103">MQEIDQKTFDSMPVESRILFFVNLGFFFSMQVRGIYASGSSHSDSTLRAVNETTHRLFQCLKGLAKGGSNRMPEETVLSMLQDIAIEGGLEQEFLWAVSEAEKTLASY</sequence>
<reference evidence="2" key="1">
    <citation type="submission" date="2020-04" db="EMBL/GenBank/DDBJ databases">
        <title>Ralstonia solanacearum UW576, UW763, UW773, and UW774.</title>
        <authorList>
            <person name="Steidl O."/>
            <person name="Truchon A."/>
            <person name="Allen C."/>
        </authorList>
    </citation>
    <scope>NUCLEOTIDE SEQUENCE [LARGE SCALE GENOMIC DNA]</scope>
    <source>
        <strain evidence="2">UW774</strain>
        <plasmid evidence="2">pUW774mp</plasmid>
    </source>
</reference>
<dbReference type="EMBL" id="CP051170">
    <property type="protein sequence ID" value="QOK98995.1"/>
    <property type="molecule type" value="Genomic_DNA"/>
</dbReference>
<dbReference type="Proteomes" id="UP000593970">
    <property type="component" value="Plasmid pUW774mp"/>
</dbReference>
<gene>
    <name evidence="1" type="ORF">HF909_21650</name>
</gene>
<keyword evidence="1" id="KW-0614">Plasmid</keyword>
<proteinExistence type="predicted"/>
<name>A0AA92K5Z8_RALSL</name>
<organism evidence="1 2">
    <name type="scientific">Ralstonia solanacearum</name>
    <name type="common">Pseudomonas solanacearum</name>
    <dbReference type="NCBI Taxonomy" id="305"/>
    <lineage>
        <taxon>Bacteria</taxon>
        <taxon>Pseudomonadati</taxon>
        <taxon>Pseudomonadota</taxon>
        <taxon>Betaproteobacteria</taxon>
        <taxon>Burkholderiales</taxon>
        <taxon>Burkholderiaceae</taxon>
        <taxon>Ralstonia</taxon>
        <taxon>Ralstonia solanacearum species complex</taxon>
    </lineage>
</organism>
<evidence type="ECO:0000313" key="1">
    <source>
        <dbReference type="EMBL" id="QOK98995.1"/>
    </source>
</evidence>